<sequence>MAAEAECLVEEKTAKNESLRSTLQKEEFVSIGLKTALTLEEEKKKEAKLKVVELEVQLAKSVSEVAAQAIEEFKTSFEMKDLNIAFSQKAFIKGFELWQSGPEVSRTSS</sequence>
<dbReference type="Proteomes" id="UP000797356">
    <property type="component" value="Chromosome 11"/>
</dbReference>
<evidence type="ECO:0000256" key="1">
    <source>
        <dbReference type="SAM" id="Coils"/>
    </source>
</evidence>
<name>A0A8K0IPY5_COCNU</name>
<reference evidence="2" key="2">
    <citation type="submission" date="2019-07" db="EMBL/GenBank/DDBJ databases">
        <authorList>
            <person name="Yang Y."/>
            <person name="Bocs S."/>
            <person name="Baudouin L."/>
        </authorList>
    </citation>
    <scope>NUCLEOTIDE SEQUENCE</scope>
    <source>
        <tissue evidence="2">Spear leaf of Hainan Tall coconut</tissue>
    </source>
</reference>
<keyword evidence="1" id="KW-0175">Coiled coil</keyword>
<evidence type="ECO:0000313" key="3">
    <source>
        <dbReference type="Proteomes" id="UP000797356"/>
    </source>
</evidence>
<dbReference type="EMBL" id="CM017882">
    <property type="protein sequence ID" value="KAG1363918.1"/>
    <property type="molecule type" value="Genomic_DNA"/>
</dbReference>
<keyword evidence="3" id="KW-1185">Reference proteome</keyword>
<evidence type="ECO:0000313" key="2">
    <source>
        <dbReference type="EMBL" id="KAG1363918.1"/>
    </source>
</evidence>
<feature type="coiled-coil region" evidence="1">
    <location>
        <begin position="2"/>
        <end position="64"/>
    </location>
</feature>
<dbReference type="AlphaFoldDB" id="A0A8K0IPY5"/>
<accession>A0A8K0IPY5</accession>
<organism evidence="2 3">
    <name type="scientific">Cocos nucifera</name>
    <name type="common">Coconut palm</name>
    <dbReference type="NCBI Taxonomy" id="13894"/>
    <lineage>
        <taxon>Eukaryota</taxon>
        <taxon>Viridiplantae</taxon>
        <taxon>Streptophyta</taxon>
        <taxon>Embryophyta</taxon>
        <taxon>Tracheophyta</taxon>
        <taxon>Spermatophyta</taxon>
        <taxon>Magnoliopsida</taxon>
        <taxon>Liliopsida</taxon>
        <taxon>Arecaceae</taxon>
        <taxon>Arecoideae</taxon>
        <taxon>Cocoseae</taxon>
        <taxon>Attaleinae</taxon>
        <taxon>Cocos</taxon>
    </lineage>
</organism>
<reference evidence="2" key="1">
    <citation type="journal article" date="2017" name="Gigascience">
        <title>The genome draft of coconut (Cocos nucifera).</title>
        <authorList>
            <person name="Xiao Y."/>
            <person name="Xu P."/>
            <person name="Fan H."/>
            <person name="Baudouin L."/>
            <person name="Xia W."/>
            <person name="Bocs S."/>
            <person name="Xu J."/>
            <person name="Li Q."/>
            <person name="Guo A."/>
            <person name="Zhou L."/>
            <person name="Li J."/>
            <person name="Wu Y."/>
            <person name="Ma Z."/>
            <person name="Armero A."/>
            <person name="Issali A.E."/>
            <person name="Liu N."/>
            <person name="Peng M."/>
            <person name="Yang Y."/>
        </authorList>
    </citation>
    <scope>NUCLEOTIDE SEQUENCE</scope>
    <source>
        <tissue evidence="2">Spear leaf of Hainan Tall coconut</tissue>
    </source>
</reference>
<protein>
    <submittedName>
        <fullName evidence="2">Uncharacterized protein</fullName>
    </submittedName>
</protein>
<gene>
    <name evidence="2" type="ORF">COCNU_11G007450</name>
</gene>
<comment type="caution">
    <text evidence="2">The sequence shown here is derived from an EMBL/GenBank/DDBJ whole genome shotgun (WGS) entry which is preliminary data.</text>
</comment>
<proteinExistence type="predicted"/>